<name>A0ABX1KFY5_9MICO</name>
<organism evidence="2 3">
    <name type="scientific">Microbacterium salsuginis</name>
    <dbReference type="NCBI Taxonomy" id="2722803"/>
    <lineage>
        <taxon>Bacteria</taxon>
        <taxon>Bacillati</taxon>
        <taxon>Actinomycetota</taxon>
        <taxon>Actinomycetes</taxon>
        <taxon>Micrococcales</taxon>
        <taxon>Microbacteriaceae</taxon>
        <taxon>Microbacterium</taxon>
    </lineage>
</organism>
<dbReference type="InterPro" id="IPR037523">
    <property type="entry name" value="VOC_core"/>
</dbReference>
<dbReference type="InterPro" id="IPR004360">
    <property type="entry name" value="Glyas_Fos-R_dOase_dom"/>
</dbReference>
<dbReference type="SUPFAM" id="SSF54593">
    <property type="entry name" value="Glyoxalase/Bleomycin resistance protein/Dihydroxybiphenyl dioxygenase"/>
    <property type="match status" value="1"/>
</dbReference>
<gene>
    <name evidence="2" type="ORF">HF576_15175</name>
</gene>
<feature type="domain" description="VOC" evidence="1">
    <location>
        <begin position="3"/>
        <end position="107"/>
    </location>
</feature>
<keyword evidence="3" id="KW-1185">Reference proteome</keyword>
<accession>A0ABX1KFY5</accession>
<dbReference type="EMBL" id="JABACI010000004">
    <property type="protein sequence ID" value="NLP85188.1"/>
    <property type="molecule type" value="Genomic_DNA"/>
</dbReference>
<dbReference type="Proteomes" id="UP001429745">
    <property type="component" value="Unassembled WGS sequence"/>
</dbReference>
<dbReference type="PROSITE" id="PS51819">
    <property type="entry name" value="VOC"/>
    <property type="match status" value="1"/>
</dbReference>
<protein>
    <submittedName>
        <fullName evidence="2">VOC family protein</fullName>
    </submittedName>
</protein>
<dbReference type="Pfam" id="PF00903">
    <property type="entry name" value="Glyoxalase"/>
    <property type="match status" value="1"/>
</dbReference>
<sequence>MTEFRFLYQPVDDLGASVDFYVDVLGFEEAWTDGDVSVGLWFPGRAGQVMLSTSGKPAGPMYLVESLDEWVAQHPEIALAVERDAAGMGSVAGFKDPGGNVFYIFDQPAR</sequence>
<dbReference type="CDD" id="cd06587">
    <property type="entry name" value="VOC"/>
    <property type="match status" value="1"/>
</dbReference>
<comment type="caution">
    <text evidence="2">The sequence shown here is derived from an EMBL/GenBank/DDBJ whole genome shotgun (WGS) entry which is preliminary data.</text>
</comment>
<evidence type="ECO:0000313" key="3">
    <source>
        <dbReference type="Proteomes" id="UP001429745"/>
    </source>
</evidence>
<dbReference type="InterPro" id="IPR029068">
    <property type="entry name" value="Glyas_Bleomycin-R_OHBP_Dase"/>
</dbReference>
<proteinExistence type="predicted"/>
<dbReference type="RefSeq" id="WP_168913618.1">
    <property type="nucleotide sequence ID" value="NZ_JABACI010000004.1"/>
</dbReference>
<evidence type="ECO:0000259" key="1">
    <source>
        <dbReference type="PROSITE" id="PS51819"/>
    </source>
</evidence>
<reference evidence="2 3" key="1">
    <citation type="submission" date="2020-04" db="EMBL/GenBank/DDBJ databases">
        <title>CFH 90308 Microbacterium sp.</title>
        <authorList>
            <person name="Nie G."/>
            <person name="Ming H."/>
            <person name="Xia T."/>
        </authorList>
    </citation>
    <scope>NUCLEOTIDE SEQUENCE [LARGE SCALE GENOMIC DNA]</scope>
    <source>
        <strain evidence="2 3">CFH 90308</strain>
    </source>
</reference>
<evidence type="ECO:0000313" key="2">
    <source>
        <dbReference type="EMBL" id="NLP85188.1"/>
    </source>
</evidence>
<dbReference type="Gene3D" id="3.10.180.10">
    <property type="entry name" value="2,3-Dihydroxybiphenyl 1,2-Dioxygenase, domain 1"/>
    <property type="match status" value="1"/>
</dbReference>